<gene>
    <name evidence="4" type="ORF">FLP10_03975</name>
</gene>
<dbReference type="GO" id="GO:0004803">
    <property type="term" value="F:transposase activity"/>
    <property type="evidence" value="ECO:0007669"/>
    <property type="project" value="InterPro"/>
</dbReference>
<dbReference type="InterPro" id="IPR001584">
    <property type="entry name" value="Integrase_cat-core"/>
</dbReference>
<dbReference type="EMBL" id="CP043505">
    <property type="protein sequence ID" value="QEO13669.1"/>
    <property type="molecule type" value="Genomic_DNA"/>
</dbReference>
<dbReference type="OrthoDB" id="52928at2"/>
<reference evidence="4 5" key="1">
    <citation type="submission" date="2019-09" db="EMBL/GenBank/DDBJ databases">
        <title>Genome sequencing of strain KACC 19306.</title>
        <authorList>
            <person name="Heo J."/>
            <person name="Kim S.-J."/>
            <person name="Kim J.-S."/>
            <person name="Hong S.-B."/>
            <person name="Kwon S.-W."/>
        </authorList>
    </citation>
    <scope>NUCLEOTIDE SEQUENCE [LARGE SCALE GENOMIC DNA]</scope>
    <source>
        <strain evidence="4 5">KACC 19306</strain>
    </source>
</reference>
<dbReference type="InterPro" id="IPR002514">
    <property type="entry name" value="Transposase_8"/>
</dbReference>
<feature type="coiled-coil region" evidence="2">
    <location>
        <begin position="55"/>
        <end position="89"/>
    </location>
</feature>
<dbReference type="InterPro" id="IPR025948">
    <property type="entry name" value="HTH-like_dom"/>
</dbReference>
<dbReference type="SUPFAM" id="SSF46689">
    <property type="entry name" value="Homeodomain-like"/>
    <property type="match status" value="1"/>
</dbReference>
<feature type="domain" description="Integrase catalytic" evidence="3">
    <location>
        <begin position="209"/>
        <end position="368"/>
    </location>
</feature>
<dbReference type="GO" id="GO:0015074">
    <property type="term" value="P:DNA integration"/>
    <property type="evidence" value="ECO:0007669"/>
    <property type="project" value="InterPro"/>
</dbReference>
<sequence length="383" mass="43522">MSNSRKRHTPEQVVRKLGQADRMLADGADVAAVCRELGISEQTYYRWRNQYGGLKADDAKRLKELEKQNATLKRLLAEAELEKAALKELAGGKLLGPGRRRAAVAHLIRTLRVSERMACRLAGLSRSAYRRPLKGDTVADPDRALHDWLRAWAKSHPRYGYRRAYHDARAEGWVVNHKKIQRLWRDEGLRVPQRRRRKRVGSSTVQAPAADAPNMVWAVDFQFDADEQGRPIKICSIVDEHTRECIGGLTERSITADRLTAHLEDLVAVRGAPAVLRSDNGPEFISDAMADWVGTRTGLSYIPPGSPWRNGYVESFNSRLRDECLNINSFYSLLHAQVVIGDWKDEYNHHRRHSSLGYLPPAEYARQCTHQIETDDSQSVRTE</sequence>
<dbReference type="Pfam" id="PF13276">
    <property type="entry name" value="HTH_21"/>
    <property type="match status" value="1"/>
</dbReference>
<dbReference type="RefSeq" id="WP_149159692.1">
    <property type="nucleotide sequence ID" value="NZ_CP043505.1"/>
</dbReference>
<dbReference type="Proteomes" id="UP000324678">
    <property type="component" value="Chromosome"/>
</dbReference>
<dbReference type="GO" id="GO:0003677">
    <property type="term" value="F:DNA binding"/>
    <property type="evidence" value="ECO:0007669"/>
    <property type="project" value="InterPro"/>
</dbReference>
<accession>A0A5C1YFA2</accession>
<comment type="function">
    <text evidence="1">Involved in the transposition of the insertion sequence.</text>
</comment>
<dbReference type="NCBIfam" id="NF033516">
    <property type="entry name" value="transpos_IS3"/>
    <property type="match status" value="1"/>
</dbReference>
<dbReference type="PANTHER" id="PTHR47515:SF1">
    <property type="entry name" value="BLR2054 PROTEIN"/>
    <property type="match status" value="1"/>
</dbReference>
<organism evidence="4 5">
    <name type="scientific">Agromyces intestinalis</name>
    <dbReference type="NCBI Taxonomy" id="2592652"/>
    <lineage>
        <taxon>Bacteria</taxon>
        <taxon>Bacillati</taxon>
        <taxon>Actinomycetota</taxon>
        <taxon>Actinomycetes</taxon>
        <taxon>Micrococcales</taxon>
        <taxon>Microbacteriaceae</taxon>
        <taxon>Agromyces</taxon>
    </lineage>
</organism>
<evidence type="ECO:0000256" key="1">
    <source>
        <dbReference type="ARBA" id="ARBA00002286"/>
    </source>
</evidence>
<dbReference type="PANTHER" id="PTHR47515">
    <property type="entry name" value="LOW CALCIUM RESPONSE LOCUS PROTEIN T"/>
    <property type="match status" value="1"/>
</dbReference>
<dbReference type="KEGG" id="ail:FLP10_03975"/>
<protein>
    <submittedName>
        <fullName evidence="4">IS3 family transposase</fullName>
    </submittedName>
</protein>
<dbReference type="AlphaFoldDB" id="A0A5C1YFA2"/>
<evidence type="ECO:0000256" key="2">
    <source>
        <dbReference type="SAM" id="Coils"/>
    </source>
</evidence>
<dbReference type="PROSITE" id="PS50994">
    <property type="entry name" value="INTEGRASE"/>
    <property type="match status" value="1"/>
</dbReference>
<dbReference type="SUPFAM" id="SSF53098">
    <property type="entry name" value="Ribonuclease H-like"/>
    <property type="match status" value="1"/>
</dbReference>
<dbReference type="InterPro" id="IPR009057">
    <property type="entry name" value="Homeodomain-like_sf"/>
</dbReference>
<dbReference type="InterPro" id="IPR036397">
    <property type="entry name" value="RNaseH_sf"/>
</dbReference>
<proteinExistence type="predicted"/>
<keyword evidence="5" id="KW-1185">Reference proteome</keyword>
<dbReference type="GO" id="GO:0006313">
    <property type="term" value="P:DNA transposition"/>
    <property type="evidence" value="ECO:0007669"/>
    <property type="project" value="InterPro"/>
</dbReference>
<dbReference type="Pfam" id="PF13683">
    <property type="entry name" value="rve_3"/>
    <property type="match status" value="1"/>
</dbReference>
<name>A0A5C1YFA2_9MICO</name>
<evidence type="ECO:0000313" key="4">
    <source>
        <dbReference type="EMBL" id="QEO13669.1"/>
    </source>
</evidence>
<dbReference type="InterPro" id="IPR048020">
    <property type="entry name" value="Transpos_IS3"/>
</dbReference>
<dbReference type="Pfam" id="PF00665">
    <property type="entry name" value="rve"/>
    <property type="match status" value="1"/>
</dbReference>
<evidence type="ECO:0000313" key="5">
    <source>
        <dbReference type="Proteomes" id="UP000324678"/>
    </source>
</evidence>
<dbReference type="Pfam" id="PF01527">
    <property type="entry name" value="HTH_Tnp_1"/>
    <property type="match status" value="1"/>
</dbReference>
<dbReference type="Gene3D" id="1.10.10.60">
    <property type="entry name" value="Homeodomain-like"/>
    <property type="match status" value="1"/>
</dbReference>
<dbReference type="Gene3D" id="3.30.420.10">
    <property type="entry name" value="Ribonuclease H-like superfamily/Ribonuclease H"/>
    <property type="match status" value="1"/>
</dbReference>
<keyword evidence="2" id="KW-0175">Coiled coil</keyword>
<evidence type="ECO:0000259" key="3">
    <source>
        <dbReference type="PROSITE" id="PS50994"/>
    </source>
</evidence>
<dbReference type="InterPro" id="IPR012337">
    <property type="entry name" value="RNaseH-like_sf"/>
</dbReference>